<evidence type="ECO:0000313" key="1">
    <source>
        <dbReference type="EMBL" id="MDM8562476.1"/>
    </source>
</evidence>
<sequence length="75" mass="8697">MLQTYEAIYSGNQIRWINQAPPELDEERRVVVVMNVEKSAAKPKQNIHEVLEQAWGCLGRGKSLDEIDQEINEMR</sequence>
<dbReference type="EMBL" id="JAUCGM010000167">
    <property type="protein sequence ID" value="MDM8562476.1"/>
    <property type="molecule type" value="Genomic_DNA"/>
</dbReference>
<dbReference type="Proteomes" id="UP001171945">
    <property type="component" value="Unassembled WGS sequence"/>
</dbReference>
<keyword evidence="2" id="KW-1185">Reference proteome</keyword>
<comment type="caution">
    <text evidence="1">The sequence shown here is derived from an EMBL/GenBank/DDBJ whole genome shotgun (WGS) entry which is preliminary data.</text>
</comment>
<protein>
    <submittedName>
        <fullName evidence="1">Uncharacterized protein</fullName>
    </submittedName>
</protein>
<accession>A0ABT7VS21</accession>
<gene>
    <name evidence="1" type="ORF">QUF54_03895</name>
</gene>
<evidence type="ECO:0000313" key="2">
    <source>
        <dbReference type="Proteomes" id="UP001171945"/>
    </source>
</evidence>
<proteinExistence type="predicted"/>
<organism evidence="1 2">
    <name type="scientific">Candidatus Marithioploca araucensis</name>
    <dbReference type="NCBI Taxonomy" id="70273"/>
    <lineage>
        <taxon>Bacteria</taxon>
        <taxon>Pseudomonadati</taxon>
        <taxon>Pseudomonadota</taxon>
        <taxon>Gammaproteobacteria</taxon>
        <taxon>Thiotrichales</taxon>
        <taxon>Thiotrichaceae</taxon>
        <taxon>Candidatus Marithioploca</taxon>
    </lineage>
</organism>
<reference evidence="1" key="1">
    <citation type="submission" date="2023-06" db="EMBL/GenBank/DDBJ databases">
        <title>Uncultivated large filamentous bacteria from sulfidic sediments reveal new species and different genomic features in energy metabolism and defense.</title>
        <authorList>
            <person name="Fonseca A."/>
        </authorList>
    </citation>
    <scope>NUCLEOTIDE SEQUENCE</scope>
    <source>
        <strain evidence="1">HSG4</strain>
    </source>
</reference>
<name>A0ABT7VS21_9GAMM</name>